<organism evidence="1 2">
    <name type="scientific">Hypericibacter terrae</name>
    <dbReference type="NCBI Taxonomy" id="2602015"/>
    <lineage>
        <taxon>Bacteria</taxon>
        <taxon>Pseudomonadati</taxon>
        <taxon>Pseudomonadota</taxon>
        <taxon>Alphaproteobacteria</taxon>
        <taxon>Rhodospirillales</taxon>
        <taxon>Dongiaceae</taxon>
        <taxon>Hypericibacter</taxon>
    </lineage>
</organism>
<dbReference type="OrthoDB" id="9150015at2"/>
<evidence type="ECO:0000313" key="1">
    <source>
        <dbReference type="EMBL" id="QEX15345.1"/>
    </source>
</evidence>
<dbReference type="AlphaFoldDB" id="A0A5J6MFW9"/>
<dbReference type="Proteomes" id="UP000326202">
    <property type="component" value="Chromosome"/>
</dbReference>
<evidence type="ECO:0000313" key="2">
    <source>
        <dbReference type="Proteomes" id="UP000326202"/>
    </source>
</evidence>
<sequence length="181" mass="19045">MSVIVVVRASDGRSTWVGSDTLICGGNLKQDYGPKWVVHAPWAIGVAGHLRTVNLIEQNIEGLTGSLKGAYDFALRAREIMKSDGYQGEPDERGPVALGGTLILANSAGAWVIGADFSITTVSPGTAWAEGSGREIALGAIHALQSLETVFAPDDVLRRAIDAAMALDINCGGHPWIHEVA</sequence>
<dbReference type="EMBL" id="CP042906">
    <property type="protein sequence ID" value="QEX15345.1"/>
    <property type="molecule type" value="Genomic_DNA"/>
</dbReference>
<gene>
    <name evidence="1" type="ORF">FRZ44_06280</name>
</gene>
<dbReference type="KEGG" id="htq:FRZ44_06280"/>
<name>A0A5J6MFW9_9PROT</name>
<keyword evidence="2" id="KW-1185">Reference proteome</keyword>
<dbReference type="RefSeq" id="WP_151175804.1">
    <property type="nucleotide sequence ID" value="NZ_CP042906.1"/>
</dbReference>
<accession>A0A5J6MFW9</accession>
<proteinExistence type="predicted"/>
<dbReference type="Gene3D" id="3.60.20.10">
    <property type="entry name" value="Glutamine Phosphoribosylpyrophosphate, subunit 1, domain 1"/>
    <property type="match status" value="1"/>
</dbReference>
<protein>
    <submittedName>
        <fullName evidence="1">Uncharacterized protein</fullName>
    </submittedName>
</protein>
<reference evidence="1 2" key="1">
    <citation type="submission" date="2019-08" db="EMBL/GenBank/DDBJ databases">
        <title>Hyperibacter terrae gen. nov., sp. nov. and Hyperibacter viscosus sp. nov., two new members in the family Rhodospirillaceae isolated from the rhizosphere of Hypericum perforatum.</title>
        <authorList>
            <person name="Noviana Z."/>
        </authorList>
    </citation>
    <scope>NUCLEOTIDE SEQUENCE [LARGE SCALE GENOMIC DNA]</scope>
    <source>
        <strain evidence="1 2">R5913</strain>
    </source>
</reference>
<dbReference type="InterPro" id="IPR029055">
    <property type="entry name" value="Ntn_hydrolases_N"/>
</dbReference>